<reference evidence="2 3" key="1">
    <citation type="journal article" date="2013" name="Fungal Biol.">
        <title>Analysis of microsatellite markers in the genome of the plant pathogen Ceratocystis fimbriata.</title>
        <authorList>
            <person name="Simpson M.C."/>
            <person name="Wilken P.M."/>
            <person name="Coetzee M.P."/>
            <person name="Wingfield M.J."/>
            <person name="Wingfield B.D."/>
        </authorList>
    </citation>
    <scope>NUCLEOTIDE SEQUENCE [LARGE SCALE GENOMIC DNA]</scope>
    <source>
        <strain evidence="2 3">CBS 114723</strain>
    </source>
</reference>
<comment type="caution">
    <text evidence="2">The sequence shown here is derived from an EMBL/GenBank/DDBJ whole genome shotgun (WGS) entry which is preliminary data.</text>
</comment>
<dbReference type="Proteomes" id="UP000222788">
    <property type="component" value="Unassembled WGS sequence"/>
</dbReference>
<accession>A0A2C5WWA5</accession>
<gene>
    <name evidence="2" type="ORF">CFIMG_007552RA00001</name>
</gene>
<evidence type="ECO:0000313" key="2">
    <source>
        <dbReference type="EMBL" id="PHH49990.1"/>
    </source>
</evidence>
<proteinExistence type="predicted"/>
<sequence>MCFSEQATPNTKHKYIIGQKENRKNHLTLSKGPKGTVARLIVPLMRNFEAQCEREEGQETAEVVKNMILLRAEEAVDFVLARRERGWSKRPASEPARKALGRLGTAQDEATSPAPSRKKAPSFAEMMKRVVLKLADAQGAAVRAKSCSCERPEQAFLTASGLPGQQNPGTDVVQAVNTDAYLIGPIERHLNRKGAMVKERRAVWETQQKLTCEKKKACPKAVGPGAAPDQMVCMEVQTQLQKGMAVEAQAAAIQDKGSPPQATGGKRKTTEPVILIDEGESCNNLQIMCSLGSALA</sequence>
<dbReference type="AlphaFoldDB" id="A0A2C5WWA5"/>
<organism evidence="2 3">
    <name type="scientific">Ceratocystis fimbriata CBS 114723</name>
    <dbReference type="NCBI Taxonomy" id="1035309"/>
    <lineage>
        <taxon>Eukaryota</taxon>
        <taxon>Fungi</taxon>
        <taxon>Dikarya</taxon>
        <taxon>Ascomycota</taxon>
        <taxon>Pezizomycotina</taxon>
        <taxon>Sordariomycetes</taxon>
        <taxon>Hypocreomycetidae</taxon>
        <taxon>Microascales</taxon>
        <taxon>Ceratocystidaceae</taxon>
        <taxon>Ceratocystis</taxon>
    </lineage>
</organism>
<feature type="region of interest" description="Disordered" evidence="1">
    <location>
        <begin position="87"/>
        <end position="120"/>
    </location>
</feature>
<evidence type="ECO:0000256" key="1">
    <source>
        <dbReference type="SAM" id="MobiDB-lite"/>
    </source>
</evidence>
<protein>
    <submittedName>
        <fullName evidence="2">Uncharacterized protein</fullName>
    </submittedName>
</protein>
<name>A0A2C5WWA5_9PEZI</name>
<dbReference type="EMBL" id="APWK03000156">
    <property type="protein sequence ID" value="PHH49990.1"/>
    <property type="molecule type" value="Genomic_DNA"/>
</dbReference>
<reference evidence="2 3" key="2">
    <citation type="journal article" date="2013" name="IMA Fungus">
        <title>IMA Genome-F 1: Ceratocystis fimbriata: Draft nuclear genome sequence for the plant pathogen, Ceratocystis fimbriata.</title>
        <authorList>
            <person name="Wilken P.M."/>
            <person name="Steenkamp E.T."/>
            <person name="Wingfield M.J."/>
            <person name="de Beer Z.W."/>
            <person name="Wingfield B.D."/>
        </authorList>
    </citation>
    <scope>NUCLEOTIDE SEQUENCE [LARGE SCALE GENOMIC DNA]</scope>
    <source>
        <strain evidence="2 3">CBS 114723</strain>
    </source>
</reference>
<evidence type="ECO:0000313" key="3">
    <source>
        <dbReference type="Proteomes" id="UP000222788"/>
    </source>
</evidence>
<feature type="compositionally biased region" description="Basic and acidic residues" evidence="1">
    <location>
        <begin position="87"/>
        <end position="97"/>
    </location>
</feature>
<keyword evidence="3" id="KW-1185">Reference proteome</keyword>